<gene>
    <name evidence="6 7" type="primary">rplJ</name>
    <name evidence="7" type="ORF">ACFO3G_07845</name>
</gene>
<evidence type="ECO:0000313" key="7">
    <source>
        <dbReference type="EMBL" id="MFC4666505.1"/>
    </source>
</evidence>
<dbReference type="RefSeq" id="WP_380079638.1">
    <property type="nucleotide sequence ID" value="NZ_JBHSGO010000204.1"/>
</dbReference>
<keyword evidence="8" id="KW-1185">Reference proteome</keyword>
<dbReference type="Gene3D" id="3.30.70.1730">
    <property type="match status" value="1"/>
</dbReference>
<comment type="similarity">
    <text evidence="2 6">Belongs to the universal ribosomal protein uL10 family.</text>
</comment>
<dbReference type="PANTHER" id="PTHR11560">
    <property type="entry name" value="39S RIBOSOMAL PROTEIN L10, MITOCHONDRIAL"/>
    <property type="match status" value="1"/>
</dbReference>
<evidence type="ECO:0000256" key="2">
    <source>
        <dbReference type="ARBA" id="ARBA00008889"/>
    </source>
</evidence>
<sequence>MKKEDKAIVLDKISALLDEYPHFYLADIEGLNAEDTMRLRRECFKAGVKLVMVKNKLVKRVLHEKNEEFAQLDTVLKGNTVLMLCEQANAAAKVIKSLTKDAKDKKLAKPELKAAYAQEGFYIGAEHLETLVAIKSREELLAEVISLLESPIKNVVSSLQSSGSTIHGLLKTLEER</sequence>
<evidence type="ECO:0000256" key="6">
    <source>
        <dbReference type="HAMAP-Rule" id="MF_00362"/>
    </source>
</evidence>
<accession>A0ABV9K8H9</accession>
<dbReference type="SUPFAM" id="SSF160369">
    <property type="entry name" value="Ribosomal protein L10-like"/>
    <property type="match status" value="1"/>
</dbReference>
<keyword evidence="6" id="KW-0699">rRNA-binding</keyword>
<evidence type="ECO:0000256" key="5">
    <source>
        <dbReference type="ARBA" id="ARBA00035202"/>
    </source>
</evidence>
<keyword evidence="6" id="KW-0694">RNA-binding</keyword>
<evidence type="ECO:0000313" key="8">
    <source>
        <dbReference type="Proteomes" id="UP001596020"/>
    </source>
</evidence>
<dbReference type="InterPro" id="IPR001790">
    <property type="entry name" value="Ribosomal_uL10"/>
</dbReference>
<evidence type="ECO:0000256" key="4">
    <source>
        <dbReference type="ARBA" id="ARBA00023274"/>
    </source>
</evidence>
<dbReference type="HAMAP" id="MF_00362">
    <property type="entry name" value="Ribosomal_uL10"/>
    <property type="match status" value="1"/>
</dbReference>
<keyword evidence="3 6" id="KW-0689">Ribosomal protein</keyword>
<evidence type="ECO:0000256" key="3">
    <source>
        <dbReference type="ARBA" id="ARBA00022980"/>
    </source>
</evidence>
<comment type="subunit">
    <text evidence="6">Part of the ribosomal stalk of the 50S ribosomal subunit. The N-terminus interacts with L11 and the large rRNA to form the base of the stalk. The C-terminus forms an elongated spine to which L12 dimers bind in a sequential fashion forming a multimeric L10(L12)X complex.</text>
</comment>
<dbReference type="CDD" id="cd05797">
    <property type="entry name" value="Ribosomal_L10"/>
    <property type="match status" value="1"/>
</dbReference>
<dbReference type="EMBL" id="JBHSGO010000204">
    <property type="protein sequence ID" value="MFC4666505.1"/>
    <property type="molecule type" value="Genomic_DNA"/>
</dbReference>
<evidence type="ECO:0000256" key="1">
    <source>
        <dbReference type="ARBA" id="ARBA00002633"/>
    </source>
</evidence>
<dbReference type="NCBIfam" id="NF000955">
    <property type="entry name" value="PRK00099.1-1"/>
    <property type="match status" value="1"/>
</dbReference>
<name>A0ABV9K8H9_9PORP</name>
<dbReference type="GO" id="GO:0005840">
    <property type="term" value="C:ribosome"/>
    <property type="evidence" value="ECO:0007669"/>
    <property type="project" value="UniProtKB-KW"/>
</dbReference>
<reference evidence="8" key="1">
    <citation type="journal article" date="2019" name="Int. J. Syst. Evol. Microbiol.">
        <title>The Global Catalogue of Microorganisms (GCM) 10K type strain sequencing project: providing services to taxonomists for standard genome sequencing and annotation.</title>
        <authorList>
            <consortium name="The Broad Institute Genomics Platform"/>
            <consortium name="The Broad Institute Genome Sequencing Center for Infectious Disease"/>
            <person name="Wu L."/>
            <person name="Ma J."/>
        </authorList>
    </citation>
    <scope>NUCLEOTIDE SEQUENCE [LARGE SCALE GENOMIC DNA]</scope>
    <source>
        <strain evidence="8">CGMCC 4.7357</strain>
    </source>
</reference>
<organism evidence="7 8">
    <name type="scientific">Falsiporphyromonas endometrii</name>
    <dbReference type="NCBI Taxonomy" id="1387297"/>
    <lineage>
        <taxon>Bacteria</taxon>
        <taxon>Pseudomonadati</taxon>
        <taxon>Bacteroidota</taxon>
        <taxon>Bacteroidia</taxon>
        <taxon>Bacteroidales</taxon>
        <taxon>Porphyromonadaceae</taxon>
        <taxon>Falsiporphyromonas</taxon>
    </lineage>
</organism>
<protein>
    <recommendedName>
        <fullName evidence="5 6">Large ribosomal subunit protein uL10</fullName>
    </recommendedName>
</protein>
<dbReference type="Proteomes" id="UP001596020">
    <property type="component" value="Unassembled WGS sequence"/>
</dbReference>
<dbReference type="InterPro" id="IPR043141">
    <property type="entry name" value="Ribosomal_uL10-like_sf"/>
</dbReference>
<keyword evidence="4 6" id="KW-0687">Ribonucleoprotein</keyword>
<dbReference type="Pfam" id="PF00466">
    <property type="entry name" value="Ribosomal_L10"/>
    <property type="match status" value="1"/>
</dbReference>
<dbReference type="InterPro" id="IPR022973">
    <property type="entry name" value="Ribosomal_uL10_bac"/>
</dbReference>
<dbReference type="Gene3D" id="6.10.250.290">
    <property type="match status" value="1"/>
</dbReference>
<proteinExistence type="inferred from homology"/>
<comment type="function">
    <text evidence="1 6">Forms part of the ribosomal stalk, playing a central role in the interaction of the ribosome with GTP-bound translation factors.</text>
</comment>
<comment type="caution">
    <text evidence="7">The sequence shown here is derived from an EMBL/GenBank/DDBJ whole genome shotgun (WGS) entry which is preliminary data.</text>
</comment>
<dbReference type="InterPro" id="IPR047865">
    <property type="entry name" value="Ribosomal_uL10_bac_type"/>
</dbReference>